<keyword evidence="4" id="KW-1185">Reference proteome</keyword>
<comment type="caution">
    <text evidence="3">The sequence shown here is derived from an EMBL/GenBank/DDBJ whole genome shotgun (WGS) entry which is preliminary data.</text>
</comment>
<feature type="compositionally biased region" description="Basic and acidic residues" evidence="1">
    <location>
        <begin position="252"/>
        <end position="266"/>
    </location>
</feature>
<feature type="compositionally biased region" description="Low complexity" evidence="1">
    <location>
        <begin position="42"/>
        <end position="62"/>
    </location>
</feature>
<organism evidence="3 4">
    <name type="scientific">Cryobacterium mannosilyticum</name>
    <dbReference type="NCBI Taxonomy" id="1259190"/>
    <lineage>
        <taxon>Bacteria</taxon>
        <taxon>Bacillati</taxon>
        <taxon>Actinomycetota</taxon>
        <taxon>Actinomycetes</taxon>
        <taxon>Micrococcales</taxon>
        <taxon>Microbacteriaceae</taxon>
        <taxon>Cryobacterium</taxon>
    </lineage>
</organism>
<evidence type="ECO:0000256" key="1">
    <source>
        <dbReference type="SAM" id="MobiDB-lite"/>
    </source>
</evidence>
<dbReference type="AlphaFoldDB" id="A0A4R8W6X8"/>
<keyword evidence="2" id="KW-0732">Signal</keyword>
<proteinExistence type="predicted"/>
<dbReference type="RefSeq" id="WP_134508903.1">
    <property type="nucleotide sequence ID" value="NZ_SOFM01000026.1"/>
</dbReference>
<feature type="signal peptide" evidence="2">
    <location>
        <begin position="1"/>
        <end position="41"/>
    </location>
</feature>
<protein>
    <submittedName>
        <fullName evidence="3">Uncharacterized protein</fullName>
    </submittedName>
</protein>
<feature type="region of interest" description="Disordered" evidence="1">
    <location>
        <begin position="245"/>
        <end position="281"/>
    </location>
</feature>
<dbReference type="EMBL" id="SOFM01000026">
    <property type="protein sequence ID" value="TFC03811.1"/>
    <property type="molecule type" value="Genomic_DNA"/>
</dbReference>
<name>A0A4R8W6X8_9MICO</name>
<accession>A0A4R8W6X8</accession>
<gene>
    <name evidence="3" type="ORF">E3O32_09505</name>
</gene>
<feature type="region of interest" description="Disordered" evidence="1">
    <location>
        <begin position="42"/>
        <end position="64"/>
    </location>
</feature>
<feature type="chain" id="PRO_5021020174" evidence="2">
    <location>
        <begin position="42"/>
        <end position="281"/>
    </location>
</feature>
<evidence type="ECO:0000313" key="4">
    <source>
        <dbReference type="Proteomes" id="UP000297643"/>
    </source>
</evidence>
<sequence>MNENKIFQTPRASRSKRLTIGAASVLAAGALLGAGVQGASAAPLTPTPEHTASSSASAESTSGDTFLASVQKELRAALSHGHDVNEKAQKLAATLVDHAELFASLPANLQADLTTLKDASAADRAAAVQTIQTTALDGGYGDQIAQVATAVQNDPKHPLAAALHSALGEDTATGTDAAPAVTKLALGLADNPALFQKLPVELQSALTDLKNAPAAEQDAAAQAIEKAALNGDYGKDIQKIVERIQAGAESHSQGKGEAGADAHTDTESGSADTGVHARAGN</sequence>
<dbReference type="Proteomes" id="UP000297643">
    <property type="component" value="Unassembled WGS sequence"/>
</dbReference>
<evidence type="ECO:0000256" key="2">
    <source>
        <dbReference type="SAM" id="SignalP"/>
    </source>
</evidence>
<reference evidence="3 4" key="1">
    <citation type="submission" date="2019-03" db="EMBL/GenBank/DDBJ databases">
        <title>Genomics of glacier-inhabiting Cryobacterium strains.</title>
        <authorList>
            <person name="Liu Q."/>
            <person name="Xin Y.-H."/>
        </authorList>
    </citation>
    <scope>NUCLEOTIDE SEQUENCE [LARGE SCALE GENOMIC DNA]</scope>
    <source>
        <strain evidence="3 4">RHLT2-21</strain>
    </source>
</reference>
<evidence type="ECO:0000313" key="3">
    <source>
        <dbReference type="EMBL" id="TFC03811.1"/>
    </source>
</evidence>